<evidence type="ECO:0000256" key="1">
    <source>
        <dbReference type="ARBA" id="ARBA00001771"/>
    </source>
</evidence>
<comment type="similarity">
    <text evidence="16">In the C-terminal section; belongs to the Thz kinase family.</text>
</comment>
<comment type="pathway">
    <text evidence="5">Cofactor biosynthesis; thiamine diphosphate biosynthesis; thiamine phosphate from 4-amino-2-methyl-5-diphosphomethylpyrimidine and 4-methyl-5-(2-phosphoethyl)-thiazole: step 1/1.</text>
</comment>
<dbReference type="NCBIfam" id="TIGR00694">
    <property type="entry name" value="thiM"/>
    <property type="match status" value="1"/>
</dbReference>
<dbReference type="GO" id="GO:0009228">
    <property type="term" value="P:thiamine biosynthetic process"/>
    <property type="evidence" value="ECO:0007669"/>
    <property type="project" value="UniProtKB-KW"/>
</dbReference>
<evidence type="ECO:0000256" key="6">
    <source>
        <dbReference type="ARBA" id="ARBA00022679"/>
    </source>
</evidence>
<dbReference type="NCBIfam" id="TIGR00693">
    <property type="entry name" value="thiE"/>
    <property type="match status" value="1"/>
</dbReference>
<dbReference type="STRING" id="43265.A0A545VCP1"/>
<keyword evidence="20" id="KW-1185">Reference proteome</keyword>
<dbReference type="GO" id="GO:0004417">
    <property type="term" value="F:hydroxyethylthiazole kinase activity"/>
    <property type="evidence" value="ECO:0007669"/>
    <property type="project" value="UniProtKB-EC"/>
</dbReference>
<evidence type="ECO:0000256" key="4">
    <source>
        <dbReference type="ARBA" id="ARBA00004868"/>
    </source>
</evidence>
<dbReference type="GO" id="GO:0005524">
    <property type="term" value="F:ATP binding"/>
    <property type="evidence" value="ECO:0007669"/>
    <property type="project" value="UniProtKB-KW"/>
</dbReference>
<dbReference type="OrthoDB" id="4994at2759"/>
<evidence type="ECO:0000256" key="2">
    <source>
        <dbReference type="ARBA" id="ARBA00001946"/>
    </source>
</evidence>
<dbReference type="PANTHER" id="PTHR20857:SF23">
    <property type="entry name" value="THIAMINE BIOSYNTHETIC BIFUNCTIONAL ENZYME"/>
    <property type="match status" value="1"/>
</dbReference>
<evidence type="ECO:0000256" key="9">
    <source>
        <dbReference type="ARBA" id="ARBA00022777"/>
    </source>
</evidence>
<organism evidence="19 20">
    <name type="scientific">Cordyceps javanica</name>
    <dbReference type="NCBI Taxonomy" id="43265"/>
    <lineage>
        <taxon>Eukaryota</taxon>
        <taxon>Fungi</taxon>
        <taxon>Dikarya</taxon>
        <taxon>Ascomycota</taxon>
        <taxon>Pezizomycotina</taxon>
        <taxon>Sordariomycetes</taxon>
        <taxon>Hypocreomycetidae</taxon>
        <taxon>Hypocreales</taxon>
        <taxon>Cordycipitaceae</taxon>
        <taxon>Cordyceps</taxon>
    </lineage>
</organism>
<comment type="similarity">
    <text evidence="17">In the N-terminal section; belongs to the thiamine-phosphate synthase family.</text>
</comment>
<evidence type="ECO:0000259" key="18">
    <source>
        <dbReference type="Pfam" id="PF02581"/>
    </source>
</evidence>
<evidence type="ECO:0000313" key="20">
    <source>
        <dbReference type="Proteomes" id="UP000315783"/>
    </source>
</evidence>
<dbReference type="Pfam" id="PF02110">
    <property type="entry name" value="HK"/>
    <property type="match status" value="1"/>
</dbReference>
<keyword evidence="11" id="KW-0460">Magnesium</keyword>
<keyword evidence="8" id="KW-0547">Nucleotide-binding</keyword>
<evidence type="ECO:0000256" key="3">
    <source>
        <dbReference type="ARBA" id="ARBA00003814"/>
    </source>
</evidence>
<dbReference type="CDD" id="cd00564">
    <property type="entry name" value="TMP_TenI"/>
    <property type="match status" value="1"/>
</dbReference>
<dbReference type="InterPro" id="IPR022998">
    <property type="entry name" value="ThiamineP_synth_TenI"/>
</dbReference>
<dbReference type="InterPro" id="IPR034291">
    <property type="entry name" value="TMP_synthase"/>
</dbReference>
<comment type="catalytic activity">
    <reaction evidence="15">
        <text>2-[(2R,5Z)-2-carboxy-4-methylthiazol-5(2H)-ylidene]ethyl phosphate + 4-amino-2-methyl-5-(diphosphooxymethyl)pyrimidine + 2 H(+) = thiamine phosphate + CO2 + diphosphate</text>
        <dbReference type="Rhea" id="RHEA:47844"/>
        <dbReference type="ChEBI" id="CHEBI:15378"/>
        <dbReference type="ChEBI" id="CHEBI:16526"/>
        <dbReference type="ChEBI" id="CHEBI:33019"/>
        <dbReference type="ChEBI" id="CHEBI:37575"/>
        <dbReference type="ChEBI" id="CHEBI:57841"/>
        <dbReference type="ChEBI" id="CHEBI:62899"/>
        <dbReference type="EC" id="2.5.1.3"/>
    </reaction>
</comment>
<dbReference type="SUPFAM" id="SSF51391">
    <property type="entry name" value="Thiamin phosphate synthase"/>
    <property type="match status" value="1"/>
</dbReference>
<keyword evidence="12" id="KW-0784">Thiamine biosynthesis</keyword>
<evidence type="ECO:0000256" key="11">
    <source>
        <dbReference type="ARBA" id="ARBA00022842"/>
    </source>
</evidence>
<gene>
    <name evidence="19" type="ORF">IF1G_01688</name>
</gene>
<dbReference type="GO" id="GO:0000287">
    <property type="term" value="F:magnesium ion binding"/>
    <property type="evidence" value="ECO:0007669"/>
    <property type="project" value="InterPro"/>
</dbReference>
<accession>A0A545VCP1</accession>
<dbReference type="NCBIfam" id="NF006830">
    <property type="entry name" value="PRK09355.1"/>
    <property type="match status" value="1"/>
</dbReference>
<comment type="catalytic activity">
    <reaction evidence="14">
        <text>2-(2-carboxy-4-methylthiazol-5-yl)ethyl phosphate + 4-amino-2-methyl-5-(diphosphooxymethyl)pyrimidine + 2 H(+) = thiamine phosphate + CO2 + diphosphate</text>
        <dbReference type="Rhea" id="RHEA:47848"/>
        <dbReference type="ChEBI" id="CHEBI:15378"/>
        <dbReference type="ChEBI" id="CHEBI:16526"/>
        <dbReference type="ChEBI" id="CHEBI:33019"/>
        <dbReference type="ChEBI" id="CHEBI:37575"/>
        <dbReference type="ChEBI" id="CHEBI:57841"/>
        <dbReference type="ChEBI" id="CHEBI:62890"/>
        <dbReference type="EC" id="2.5.1.3"/>
    </reaction>
</comment>
<dbReference type="AlphaFoldDB" id="A0A545VCP1"/>
<comment type="pathway">
    <text evidence="4">Cofactor biosynthesis; thiamine diphosphate biosynthesis; 4-methyl-5-(2-phosphoethyl)-thiazole from 5-(2-hydroxyethyl)-4-methylthiazole: step 1/1.</text>
</comment>
<dbReference type="FunFam" id="3.20.20.70:FF:000104">
    <property type="entry name" value="Thiamine biosynthetic bifunctional enzyme"/>
    <property type="match status" value="1"/>
</dbReference>
<dbReference type="CDD" id="cd01170">
    <property type="entry name" value="THZ_kinase"/>
    <property type="match status" value="1"/>
</dbReference>
<dbReference type="InterPro" id="IPR013785">
    <property type="entry name" value="Aldolase_TIM"/>
</dbReference>
<dbReference type="GO" id="GO:0004789">
    <property type="term" value="F:thiamine-phosphate diphosphorylase activity"/>
    <property type="evidence" value="ECO:0007669"/>
    <property type="project" value="UniProtKB-EC"/>
</dbReference>
<dbReference type="UniPathway" id="UPA00060">
    <property type="reaction ID" value="UER00139"/>
</dbReference>
<dbReference type="HAMAP" id="MF_00228">
    <property type="entry name" value="Thz_kinase"/>
    <property type="match status" value="1"/>
</dbReference>
<evidence type="ECO:0000256" key="12">
    <source>
        <dbReference type="ARBA" id="ARBA00022977"/>
    </source>
</evidence>
<dbReference type="PRINTS" id="PR01099">
    <property type="entry name" value="HYETHTZKNASE"/>
</dbReference>
<dbReference type="Proteomes" id="UP000315783">
    <property type="component" value="Unassembled WGS sequence"/>
</dbReference>
<evidence type="ECO:0000256" key="8">
    <source>
        <dbReference type="ARBA" id="ARBA00022741"/>
    </source>
</evidence>
<evidence type="ECO:0000256" key="17">
    <source>
        <dbReference type="ARBA" id="ARBA00061283"/>
    </source>
</evidence>
<dbReference type="InterPro" id="IPR036206">
    <property type="entry name" value="ThiamineP_synth_sf"/>
</dbReference>
<keyword evidence="9" id="KW-0418">Kinase</keyword>
<keyword evidence="10" id="KW-0067">ATP-binding</keyword>
<evidence type="ECO:0000256" key="16">
    <source>
        <dbReference type="ARBA" id="ARBA00061146"/>
    </source>
</evidence>
<evidence type="ECO:0000256" key="7">
    <source>
        <dbReference type="ARBA" id="ARBA00022723"/>
    </source>
</evidence>
<comment type="function">
    <text evidence="3">Condenses 4-methyl-5-(beta-hydroxyethyl)thiazole monophosphate (THZ-P) and 2-methyl-4-amino-5-hydroxymethyl pyrimidine pyrophosphate (HMP-PP) to form thiamine monophosphate (TMP).</text>
</comment>
<name>A0A545VCP1_9HYPO</name>
<dbReference type="SUPFAM" id="SSF53613">
    <property type="entry name" value="Ribokinase-like"/>
    <property type="match status" value="1"/>
</dbReference>
<comment type="catalytic activity">
    <reaction evidence="1">
        <text>5-(2-hydroxyethyl)-4-methylthiazole + ATP = 4-methyl-5-(2-phosphooxyethyl)-thiazole + ADP + H(+)</text>
        <dbReference type="Rhea" id="RHEA:24212"/>
        <dbReference type="ChEBI" id="CHEBI:15378"/>
        <dbReference type="ChEBI" id="CHEBI:17957"/>
        <dbReference type="ChEBI" id="CHEBI:30616"/>
        <dbReference type="ChEBI" id="CHEBI:58296"/>
        <dbReference type="ChEBI" id="CHEBI:456216"/>
        <dbReference type="EC" id="2.7.1.50"/>
    </reaction>
</comment>
<proteinExistence type="inferred from homology"/>
<feature type="domain" description="Thiamine phosphate synthase/TenI" evidence="18">
    <location>
        <begin position="23"/>
        <end position="219"/>
    </location>
</feature>
<dbReference type="EMBL" id="SPUK01000002">
    <property type="protein sequence ID" value="TQV99473.1"/>
    <property type="molecule type" value="Genomic_DNA"/>
</dbReference>
<evidence type="ECO:0000256" key="10">
    <source>
        <dbReference type="ARBA" id="ARBA00022840"/>
    </source>
</evidence>
<evidence type="ECO:0000313" key="19">
    <source>
        <dbReference type="EMBL" id="TQV99473.1"/>
    </source>
</evidence>
<protein>
    <submittedName>
        <fullName evidence="19">Thiamine-phosphate pyrophosphorylase</fullName>
    </submittedName>
</protein>
<dbReference type="HAMAP" id="MF_00097">
    <property type="entry name" value="TMP_synthase"/>
    <property type="match status" value="1"/>
</dbReference>
<comment type="catalytic activity">
    <reaction evidence="13">
        <text>4-methyl-5-(2-phosphooxyethyl)-thiazole + 4-amino-2-methyl-5-(diphosphooxymethyl)pyrimidine + H(+) = thiamine phosphate + diphosphate</text>
        <dbReference type="Rhea" id="RHEA:22328"/>
        <dbReference type="ChEBI" id="CHEBI:15378"/>
        <dbReference type="ChEBI" id="CHEBI:33019"/>
        <dbReference type="ChEBI" id="CHEBI:37575"/>
        <dbReference type="ChEBI" id="CHEBI:57841"/>
        <dbReference type="ChEBI" id="CHEBI:58296"/>
        <dbReference type="EC" id="2.5.1.3"/>
    </reaction>
</comment>
<evidence type="ECO:0000256" key="13">
    <source>
        <dbReference type="ARBA" id="ARBA00047334"/>
    </source>
</evidence>
<comment type="caution">
    <text evidence="19">The sequence shown here is derived from an EMBL/GenBank/DDBJ whole genome shotgun (WGS) entry which is preliminary data.</text>
</comment>
<evidence type="ECO:0000256" key="15">
    <source>
        <dbReference type="ARBA" id="ARBA00047883"/>
    </source>
</evidence>
<evidence type="ECO:0000256" key="5">
    <source>
        <dbReference type="ARBA" id="ARBA00005165"/>
    </source>
</evidence>
<dbReference type="Gene3D" id="3.40.1190.20">
    <property type="match status" value="1"/>
</dbReference>
<dbReference type="PANTHER" id="PTHR20857">
    <property type="entry name" value="THIAMINE-PHOSPHATE PYROPHOSPHORYLASE"/>
    <property type="match status" value="1"/>
</dbReference>
<dbReference type="InterPro" id="IPR029056">
    <property type="entry name" value="Ribokinase-like"/>
</dbReference>
<sequence>MLPLLTPKRPTAPTPAAAPNYGVYLVTDSTPAILGGRDLVQVVGAALRGGVTCVQYRDKNGDRGAVVAMARRLHALTQRHGVPLLINDRVDVAVEIGCEGVHIGQDDMNVHEARKLVGQDKIIGVTASSVDEAIKACQDGADYLGLGTVYATATKKDTKSIIGPLGIRAILEAMAEAGHGAVPTVCIGGVNNDNAAEVLAQTSAAPAKSLDGVAVVSAVIAADDPAEAARHLAGHIAVAAIPLVVGAVGRATPLSHNMTNLVVQNFAANVALAVGASPIMSNYAAEAADLAKLGGALVVNMGTVTPEGLANYKQAIKAYNDAGRPIILDPVGAGATAIRRAASAEILALGRFAVIKGNVAEMQTLYGGPSATQQRGVDSTSELGMAGRASLAASLARRHRAVVLLTGPTDVVSDGRRTYRVDNGHAMLGRVTGTGCTLGTAVSAMVAAYPADPLLAAVAAAVVFGTAAQRAVARDDVRGPGTFVPAFLDELDAITRATAEGDLRWLVLARVQAVPVDDQDEP</sequence>
<dbReference type="GO" id="GO:0009229">
    <property type="term" value="P:thiamine diphosphate biosynthetic process"/>
    <property type="evidence" value="ECO:0007669"/>
    <property type="project" value="UniProtKB-UniPathway"/>
</dbReference>
<dbReference type="GO" id="GO:0005737">
    <property type="term" value="C:cytoplasm"/>
    <property type="evidence" value="ECO:0007669"/>
    <property type="project" value="TreeGrafter"/>
</dbReference>
<reference evidence="19 20" key="1">
    <citation type="journal article" date="2019" name="Appl. Microbiol. Biotechnol.">
        <title>Genome sequence of Isaria javanica and comparative genome analysis insights into family S53 peptidase evolution in fungal entomopathogens.</title>
        <authorList>
            <person name="Lin R."/>
            <person name="Zhang X."/>
            <person name="Xin B."/>
            <person name="Zou M."/>
            <person name="Gao Y."/>
            <person name="Qin F."/>
            <person name="Hu Q."/>
            <person name="Xie B."/>
            <person name="Cheng X."/>
        </authorList>
    </citation>
    <scope>NUCLEOTIDE SEQUENCE [LARGE SCALE GENOMIC DNA]</scope>
    <source>
        <strain evidence="19 20">IJ1G</strain>
    </source>
</reference>
<dbReference type="InterPro" id="IPR000417">
    <property type="entry name" value="Hyethyz_kinase"/>
</dbReference>
<evidence type="ECO:0000256" key="14">
    <source>
        <dbReference type="ARBA" id="ARBA00047851"/>
    </source>
</evidence>
<comment type="cofactor">
    <cofactor evidence="2">
        <name>Mg(2+)</name>
        <dbReference type="ChEBI" id="CHEBI:18420"/>
    </cofactor>
</comment>
<keyword evidence="7" id="KW-0479">Metal-binding</keyword>
<dbReference type="Pfam" id="PF02581">
    <property type="entry name" value="TMP-TENI"/>
    <property type="match status" value="1"/>
</dbReference>
<dbReference type="Gene3D" id="3.20.20.70">
    <property type="entry name" value="Aldolase class I"/>
    <property type="match status" value="1"/>
</dbReference>
<keyword evidence="6" id="KW-0808">Transferase</keyword>